<dbReference type="InterPro" id="IPR001303">
    <property type="entry name" value="Aldolase_II/adducin_N"/>
</dbReference>
<dbReference type="Pfam" id="PF13561">
    <property type="entry name" value="adh_short_C2"/>
    <property type="match status" value="1"/>
</dbReference>
<dbReference type="SMART" id="SM01007">
    <property type="entry name" value="Aldolase_II"/>
    <property type="match status" value="1"/>
</dbReference>
<comment type="similarity">
    <text evidence="1">Belongs to the short-chain dehydrogenases/reductases (SDR) family.</text>
</comment>
<dbReference type="EMBL" id="SNAA01000012">
    <property type="protein sequence ID" value="TDL78347.1"/>
    <property type="molecule type" value="Genomic_DNA"/>
</dbReference>
<evidence type="ECO:0000256" key="1">
    <source>
        <dbReference type="ARBA" id="ARBA00006484"/>
    </source>
</evidence>
<dbReference type="OrthoDB" id="9774430at2"/>
<dbReference type="NCBIfam" id="NF006192">
    <property type="entry name" value="PRK08324.1-6"/>
    <property type="match status" value="1"/>
</dbReference>
<dbReference type="InterPro" id="IPR036409">
    <property type="entry name" value="Aldolase_II/adducin_N_sf"/>
</dbReference>
<organism evidence="4 5">
    <name type="scientific">Palleronia sediminis</name>
    <dbReference type="NCBI Taxonomy" id="2547833"/>
    <lineage>
        <taxon>Bacteria</taxon>
        <taxon>Pseudomonadati</taxon>
        <taxon>Pseudomonadota</taxon>
        <taxon>Alphaproteobacteria</taxon>
        <taxon>Rhodobacterales</taxon>
        <taxon>Roseobacteraceae</taxon>
        <taxon>Palleronia</taxon>
    </lineage>
</organism>
<dbReference type="PANTHER" id="PTHR43669">
    <property type="entry name" value="5-KETO-D-GLUCONATE 5-REDUCTASE"/>
    <property type="match status" value="1"/>
</dbReference>
<dbReference type="InterPro" id="IPR002347">
    <property type="entry name" value="SDR_fam"/>
</dbReference>
<accession>A0A4R6A6K4</accession>
<dbReference type="AlphaFoldDB" id="A0A4R6A6K4"/>
<dbReference type="Pfam" id="PF00596">
    <property type="entry name" value="Aldolase_II"/>
    <property type="match status" value="1"/>
</dbReference>
<dbReference type="InterPro" id="IPR036291">
    <property type="entry name" value="NAD(P)-bd_dom_sf"/>
</dbReference>
<dbReference type="RefSeq" id="WP_133397257.1">
    <property type="nucleotide sequence ID" value="NZ_SNAA01000012.1"/>
</dbReference>
<name>A0A4R6A6K4_9RHOB</name>
<sequence length="681" mass="71089">MAFKSSAWTQSGAEAAIAQFGQAPGGVDVALRVYSTRLLGQDPSLVLHGGGNTSVKTQVADFDGQPVDVLCVKGSGWDMASIEPPGLPAVRIDALLKIAAMPSLTDEDLVMLQRRALMDPGAPNPSIEAVLHAIVPEKFVDHSHANALISLTNQPDGEAIVRDLFPDAVIVPYVMPGFALARDCQDILQGRRIEHGMILLKHGLFTAADDARDSYEAHIAMIDRCMARIENGPARPFGAATLPGDVAPVSEVAPILRGALARGEGAPTWILDHRATDEVMAFCNGAELADYACRGNATPDHSIRIKRFGVPLPAPSAVDLAGFKAETDKAVAGFAADYAAYFERNNPRHGGTLTMLDPVPRVAYVPGVGLFGIGRSAKEAAICADIAEATVNAITNAERVGTWAPLPEEDIFDVEYWSLEQAKLAGVKEAPFSRRIVAVTGAASGLGLEIARGFRARGAEVAILDRDADGAASAAEGMGALAVGCDVTDPASVDAAFARIAETYGGLDILVSNAGVALQGAMAEVDLETVDRSLDVNLMGALHSARAAVAIMRAQGTGGALLFNVSKQALNPGQGFGPYGISKSALLALVRQLAVEHGPDGITANAVNADRIRTGLLNDAMIAERAAARGVDADTYMRGNLLHREVRASDVADAFAYLAAADRTTGAIVTVDGGNTAAMVR</sequence>
<dbReference type="Gene3D" id="3.40.225.10">
    <property type="entry name" value="Class II aldolase/adducin N-terminal domain"/>
    <property type="match status" value="1"/>
</dbReference>
<dbReference type="SUPFAM" id="SSF53639">
    <property type="entry name" value="AraD/HMP-PK domain-like"/>
    <property type="match status" value="1"/>
</dbReference>
<gene>
    <name evidence="4" type="ORF">E2L08_11650</name>
</gene>
<dbReference type="Proteomes" id="UP000295701">
    <property type="component" value="Unassembled WGS sequence"/>
</dbReference>
<keyword evidence="5" id="KW-1185">Reference proteome</keyword>
<evidence type="ECO:0000313" key="5">
    <source>
        <dbReference type="Proteomes" id="UP000295701"/>
    </source>
</evidence>
<feature type="domain" description="Class II aldolase/adducin N-terminal" evidence="3">
    <location>
        <begin position="31"/>
        <end position="229"/>
    </location>
</feature>
<reference evidence="4 5" key="1">
    <citation type="submission" date="2019-03" db="EMBL/GenBank/DDBJ databases">
        <title>Primorskyibacter sp. SS33 isolated from sediments.</title>
        <authorList>
            <person name="Xunke S."/>
        </authorList>
    </citation>
    <scope>NUCLEOTIDE SEQUENCE [LARGE SCALE GENOMIC DNA]</scope>
    <source>
        <strain evidence="4 5">SS33</strain>
    </source>
</reference>
<evidence type="ECO:0000259" key="3">
    <source>
        <dbReference type="SMART" id="SM01007"/>
    </source>
</evidence>
<dbReference type="InterPro" id="IPR020904">
    <property type="entry name" value="Sc_DH/Rdtase_CS"/>
</dbReference>
<dbReference type="SUPFAM" id="SSF51735">
    <property type="entry name" value="NAD(P)-binding Rossmann-fold domains"/>
    <property type="match status" value="1"/>
</dbReference>
<keyword evidence="2" id="KW-0560">Oxidoreductase</keyword>
<dbReference type="Gene3D" id="3.40.50.720">
    <property type="entry name" value="NAD(P)-binding Rossmann-like Domain"/>
    <property type="match status" value="1"/>
</dbReference>
<dbReference type="GO" id="GO:0016491">
    <property type="term" value="F:oxidoreductase activity"/>
    <property type="evidence" value="ECO:0007669"/>
    <property type="project" value="UniProtKB-KW"/>
</dbReference>
<dbReference type="PRINTS" id="PR00081">
    <property type="entry name" value="GDHRDH"/>
</dbReference>
<dbReference type="PROSITE" id="PS00061">
    <property type="entry name" value="ADH_SHORT"/>
    <property type="match status" value="1"/>
</dbReference>
<evidence type="ECO:0000313" key="4">
    <source>
        <dbReference type="EMBL" id="TDL78347.1"/>
    </source>
</evidence>
<evidence type="ECO:0000256" key="2">
    <source>
        <dbReference type="ARBA" id="ARBA00023002"/>
    </source>
</evidence>
<dbReference type="PANTHER" id="PTHR43669:SF3">
    <property type="entry name" value="ALCOHOL DEHYDROGENASE, PUTATIVE (AFU_ORTHOLOGUE AFUA_3G03445)-RELATED"/>
    <property type="match status" value="1"/>
</dbReference>
<dbReference type="FunFam" id="3.40.50.720:FF:000084">
    <property type="entry name" value="Short-chain dehydrogenase reductase"/>
    <property type="match status" value="1"/>
</dbReference>
<protein>
    <submittedName>
        <fullName evidence="4">Bifunctional aldolase/short-chain dehydrogenase</fullName>
    </submittedName>
</protein>
<comment type="caution">
    <text evidence="4">The sequence shown here is derived from an EMBL/GenBank/DDBJ whole genome shotgun (WGS) entry which is preliminary data.</text>
</comment>
<proteinExistence type="inferred from homology"/>